<evidence type="ECO:0000313" key="6">
    <source>
        <dbReference type="Proteomes" id="UP000230423"/>
    </source>
</evidence>
<dbReference type="Pfam" id="PF07701">
    <property type="entry name" value="HNOBA"/>
    <property type="match status" value="1"/>
</dbReference>
<dbReference type="InterPro" id="IPR011645">
    <property type="entry name" value="HNOB_dom_associated"/>
</dbReference>
<sequence>NYVPRDLLVPGTPLIRIFEINRPQIPLDFDSICNFINAVFVLQVKTTPMEFQRSVSKRNSQVIEGSGADSDGSTDFMTQSQHLKLKGQMMLLST</sequence>
<keyword evidence="3" id="KW-0141">cGMP biosynthesis</keyword>
<dbReference type="Gene3D" id="3.30.450.260">
    <property type="entry name" value="Haem NO binding associated domain"/>
    <property type="match status" value="1"/>
</dbReference>
<evidence type="ECO:0000256" key="3">
    <source>
        <dbReference type="ARBA" id="ARBA00023293"/>
    </source>
</evidence>
<feature type="non-terminal residue" evidence="5">
    <location>
        <position position="1"/>
    </location>
</feature>
<dbReference type="OrthoDB" id="6127067at2759"/>
<evidence type="ECO:0000259" key="4">
    <source>
        <dbReference type="Pfam" id="PF07701"/>
    </source>
</evidence>
<proteinExistence type="predicted"/>
<evidence type="ECO:0000256" key="1">
    <source>
        <dbReference type="ARBA" id="ARBA00012202"/>
    </source>
</evidence>
<evidence type="ECO:0000313" key="5">
    <source>
        <dbReference type="EMBL" id="PIO56859.1"/>
    </source>
</evidence>
<dbReference type="EC" id="4.6.1.2" evidence="1"/>
<dbReference type="GO" id="GO:0000166">
    <property type="term" value="F:nucleotide binding"/>
    <property type="evidence" value="ECO:0007669"/>
    <property type="project" value="UniProtKB-KW"/>
</dbReference>
<accession>A0A2G9TFV5</accession>
<dbReference type="EMBL" id="KZ372298">
    <property type="protein sequence ID" value="PIO56859.1"/>
    <property type="molecule type" value="Genomic_DNA"/>
</dbReference>
<evidence type="ECO:0000256" key="2">
    <source>
        <dbReference type="ARBA" id="ARBA00022741"/>
    </source>
</evidence>
<organism evidence="5 6">
    <name type="scientific">Teladorsagia circumcincta</name>
    <name type="common">Brown stomach worm</name>
    <name type="synonym">Ostertagia circumcincta</name>
    <dbReference type="NCBI Taxonomy" id="45464"/>
    <lineage>
        <taxon>Eukaryota</taxon>
        <taxon>Metazoa</taxon>
        <taxon>Ecdysozoa</taxon>
        <taxon>Nematoda</taxon>
        <taxon>Chromadorea</taxon>
        <taxon>Rhabditida</taxon>
        <taxon>Rhabditina</taxon>
        <taxon>Rhabditomorpha</taxon>
        <taxon>Strongyloidea</taxon>
        <taxon>Trichostrongylidae</taxon>
        <taxon>Teladorsagia</taxon>
    </lineage>
</organism>
<feature type="domain" description="Haem NO binding associated" evidence="4">
    <location>
        <begin position="9"/>
        <end position="93"/>
    </location>
</feature>
<dbReference type="AlphaFoldDB" id="A0A2G9TFV5"/>
<keyword evidence="2" id="KW-0547">Nucleotide-binding</keyword>
<dbReference type="GO" id="GO:0004383">
    <property type="term" value="F:guanylate cyclase activity"/>
    <property type="evidence" value="ECO:0007669"/>
    <property type="project" value="UniProtKB-EC"/>
</dbReference>
<name>A0A2G9TFV5_TELCI</name>
<feature type="non-terminal residue" evidence="5">
    <location>
        <position position="94"/>
    </location>
</feature>
<reference evidence="5 6" key="1">
    <citation type="submission" date="2015-09" db="EMBL/GenBank/DDBJ databases">
        <title>Draft genome of the parasitic nematode Teladorsagia circumcincta isolate WARC Sus (inbred).</title>
        <authorList>
            <person name="Mitreva M."/>
        </authorList>
    </citation>
    <scope>NUCLEOTIDE SEQUENCE [LARGE SCALE GENOMIC DNA]</scope>
    <source>
        <strain evidence="5 6">S</strain>
    </source>
</reference>
<gene>
    <name evidence="5" type="ORF">TELCIR_21740</name>
</gene>
<dbReference type="InterPro" id="IPR042463">
    <property type="entry name" value="HNOB_dom_associated_sf"/>
</dbReference>
<keyword evidence="6" id="KW-1185">Reference proteome</keyword>
<dbReference type="Proteomes" id="UP000230423">
    <property type="component" value="Unassembled WGS sequence"/>
</dbReference>
<protein>
    <recommendedName>
        <fullName evidence="1">guanylate cyclase</fullName>
        <ecNumber evidence="1">4.6.1.2</ecNumber>
    </recommendedName>
</protein>